<proteinExistence type="predicted"/>
<protein>
    <recommendedName>
        <fullName evidence="2">DUF6532 domain-containing protein</fullName>
    </recommendedName>
</protein>
<name>A0ABQ0KZV2_MYCCL</name>
<dbReference type="Proteomes" id="UP000815677">
    <property type="component" value="Unassembled WGS sequence"/>
</dbReference>
<dbReference type="EMBL" id="DF839727">
    <property type="protein sequence ID" value="GAT44443.1"/>
    <property type="molecule type" value="Genomic_DNA"/>
</dbReference>
<gene>
    <name evidence="3" type="ORF">MCHLO_02069</name>
</gene>
<reference evidence="3" key="1">
    <citation type="submission" date="2014-09" db="EMBL/GenBank/DDBJ databases">
        <title>Genome sequence of the luminous mushroom Mycena chlorophos for searching fungal bioluminescence genes.</title>
        <authorList>
            <person name="Tanaka Y."/>
            <person name="Kasuga D."/>
            <person name="Oba Y."/>
            <person name="Hase S."/>
            <person name="Sato K."/>
            <person name="Oba Y."/>
            <person name="Sakakibara Y."/>
        </authorList>
    </citation>
    <scope>NUCLEOTIDE SEQUENCE</scope>
</reference>
<feature type="region of interest" description="Disordered" evidence="1">
    <location>
        <begin position="1"/>
        <end position="50"/>
    </location>
</feature>
<evidence type="ECO:0000259" key="2">
    <source>
        <dbReference type="Pfam" id="PF20149"/>
    </source>
</evidence>
<feature type="region of interest" description="Disordered" evidence="1">
    <location>
        <begin position="328"/>
        <end position="396"/>
    </location>
</feature>
<evidence type="ECO:0000313" key="4">
    <source>
        <dbReference type="Proteomes" id="UP000815677"/>
    </source>
</evidence>
<evidence type="ECO:0000256" key="1">
    <source>
        <dbReference type="SAM" id="MobiDB-lite"/>
    </source>
</evidence>
<dbReference type="InterPro" id="IPR045341">
    <property type="entry name" value="DUF6532"/>
</dbReference>
<feature type="compositionally biased region" description="Low complexity" evidence="1">
    <location>
        <begin position="25"/>
        <end position="50"/>
    </location>
</feature>
<feature type="compositionally biased region" description="Polar residues" evidence="1">
    <location>
        <begin position="1"/>
        <end position="24"/>
    </location>
</feature>
<evidence type="ECO:0000313" key="3">
    <source>
        <dbReference type="EMBL" id="GAT44443.1"/>
    </source>
</evidence>
<feature type="region of interest" description="Disordered" evidence="1">
    <location>
        <begin position="151"/>
        <end position="241"/>
    </location>
</feature>
<sequence length="666" mass="73732">MPGSSRQNPTTSRAPAATEGTQSRASGPKAPRKPAAGAHKKPATAAVTKKVVAGGANQDVAAATTKDTTSGTQAQGKHGKTAGNALSACFVAVAMNAANAANAAEASSSARPQRAAATKNVYINGDAEQYGDNNEDDEGVPTLTPRLALTGALDDKDQYQYQHDDEDQHDDDEYEDEQSEDDRRVPAHQRRPSAKKQQLDEEHEEATNARRQKQHQQAKAAARAAGDEVSDEEMPAPRANTVFPTRDVDTRLDTIKNAARRRTYTDARHGSSQEEANNLALYGKVVFDVPGRPLPQEERQPIYNRAGKRVLEPMKLDLKMPERWEPVPEHIMNPNAHSASYSRSARDHTLEDEDDADVDEGSRAGSPDAGDKRSLSPSVGDDDIRYSARGTSGRVRPTVGKLPEDVKEIVNLTIVFVRWEVLINNGFPTHTEEREMIKRSWQFACNKLELKHKLTAEIYRVITYRFSHTRGEVKSKSRPICESVYTFQAGKSKKTIKHNRKLVEDLKERMSFVFRFPGDRLGIYQNGAIQKIINAMVFANRRDEGPTYPEFFNPFPLRALALIENCLDEWASGTRVNINFTADEYRPIYEAHVAALIDFEAAGAKKQVLNKILTRIHTVGRFNSGAEPLTDDKPKPLMSSQEMAAALENFENGGGLSEDEEDEKDA</sequence>
<feature type="compositionally biased region" description="Acidic residues" evidence="1">
    <location>
        <begin position="350"/>
        <end position="359"/>
    </location>
</feature>
<organism evidence="3 4">
    <name type="scientific">Mycena chlorophos</name>
    <name type="common">Agaric fungus</name>
    <name type="synonym">Agaricus chlorophos</name>
    <dbReference type="NCBI Taxonomy" id="658473"/>
    <lineage>
        <taxon>Eukaryota</taxon>
        <taxon>Fungi</taxon>
        <taxon>Dikarya</taxon>
        <taxon>Basidiomycota</taxon>
        <taxon>Agaricomycotina</taxon>
        <taxon>Agaricomycetes</taxon>
        <taxon>Agaricomycetidae</taxon>
        <taxon>Agaricales</taxon>
        <taxon>Marasmiineae</taxon>
        <taxon>Mycenaceae</taxon>
        <taxon>Mycena</taxon>
    </lineage>
</organism>
<keyword evidence="4" id="KW-1185">Reference proteome</keyword>
<dbReference type="Pfam" id="PF20149">
    <property type="entry name" value="DUF6532"/>
    <property type="match status" value="1"/>
</dbReference>
<accession>A0ABQ0KZV2</accession>
<feature type="compositionally biased region" description="Basic and acidic residues" evidence="1">
    <location>
        <begin position="197"/>
        <end position="208"/>
    </location>
</feature>
<feature type="compositionally biased region" description="Acidic residues" evidence="1">
    <location>
        <begin position="164"/>
        <end position="180"/>
    </location>
</feature>
<feature type="domain" description="DUF6532" evidence="2">
    <location>
        <begin position="414"/>
        <end position="598"/>
    </location>
</feature>